<evidence type="ECO:0000256" key="1">
    <source>
        <dbReference type="ARBA" id="ARBA00022527"/>
    </source>
</evidence>
<dbReference type="InterPro" id="IPR011009">
    <property type="entry name" value="Kinase-like_dom_sf"/>
</dbReference>
<comment type="similarity">
    <text evidence="7">Belongs to the protein kinase superfamily.</text>
</comment>
<feature type="domain" description="Protein kinase" evidence="8">
    <location>
        <begin position="23"/>
        <end position="284"/>
    </location>
</feature>
<evidence type="ECO:0000256" key="5">
    <source>
        <dbReference type="ARBA" id="ARBA00022840"/>
    </source>
</evidence>
<feature type="binding site" evidence="6">
    <location>
        <position position="52"/>
    </location>
    <ligand>
        <name>ATP</name>
        <dbReference type="ChEBI" id="CHEBI:30616"/>
    </ligand>
</feature>
<dbReference type="InterPro" id="IPR017441">
    <property type="entry name" value="Protein_kinase_ATP_BS"/>
</dbReference>
<dbReference type="FunFam" id="3.30.200.20:FF:000042">
    <property type="entry name" value="Aurora kinase A"/>
    <property type="match status" value="1"/>
</dbReference>
<evidence type="ECO:0000313" key="9">
    <source>
        <dbReference type="EMBL" id="CAE2326891.1"/>
    </source>
</evidence>
<dbReference type="PROSITE" id="PS50011">
    <property type="entry name" value="PROTEIN_KINASE_DOM"/>
    <property type="match status" value="1"/>
</dbReference>
<evidence type="ECO:0000256" key="6">
    <source>
        <dbReference type="PROSITE-ProRule" id="PRU10141"/>
    </source>
</evidence>
<accession>A0A6U3C7P4</accession>
<dbReference type="GO" id="GO:0005524">
    <property type="term" value="F:ATP binding"/>
    <property type="evidence" value="ECO:0007669"/>
    <property type="project" value="UniProtKB-UniRule"/>
</dbReference>
<evidence type="ECO:0000256" key="7">
    <source>
        <dbReference type="RuleBase" id="RU000304"/>
    </source>
</evidence>
<name>A0A6U3C7P4_9EUKA</name>
<keyword evidence="5 6" id="KW-0067">ATP-binding</keyword>
<evidence type="ECO:0000259" key="8">
    <source>
        <dbReference type="PROSITE" id="PS50011"/>
    </source>
</evidence>
<evidence type="ECO:0000256" key="3">
    <source>
        <dbReference type="ARBA" id="ARBA00022741"/>
    </source>
</evidence>
<dbReference type="InterPro" id="IPR000719">
    <property type="entry name" value="Prot_kinase_dom"/>
</dbReference>
<proteinExistence type="inferred from homology"/>
<protein>
    <recommendedName>
        <fullName evidence="8">Protein kinase domain-containing protein</fullName>
    </recommendedName>
</protein>
<dbReference type="PROSITE" id="PS00108">
    <property type="entry name" value="PROTEIN_KINASE_ST"/>
    <property type="match status" value="1"/>
</dbReference>
<organism evidence="10">
    <name type="scientific">Paramoeba aestuarina</name>
    <dbReference type="NCBI Taxonomy" id="180227"/>
    <lineage>
        <taxon>Eukaryota</taxon>
        <taxon>Amoebozoa</taxon>
        <taxon>Discosea</taxon>
        <taxon>Flabellinia</taxon>
        <taxon>Dactylopodida</taxon>
        <taxon>Paramoebidae</taxon>
        <taxon>Paramoeba</taxon>
    </lineage>
</organism>
<reference evidence="10" key="1">
    <citation type="submission" date="2021-01" db="EMBL/GenBank/DDBJ databases">
        <authorList>
            <person name="Corre E."/>
            <person name="Pelletier E."/>
            <person name="Niang G."/>
            <person name="Scheremetjew M."/>
            <person name="Finn R."/>
            <person name="Kale V."/>
            <person name="Holt S."/>
            <person name="Cochrane G."/>
            <person name="Meng A."/>
            <person name="Brown T."/>
            <person name="Cohen L."/>
        </authorList>
    </citation>
    <scope>NUCLEOTIDE SEQUENCE</scope>
    <source>
        <strain evidence="10">SoJaBio B1-5/56/2</strain>
    </source>
</reference>
<dbReference type="PROSITE" id="PS00107">
    <property type="entry name" value="PROTEIN_KINASE_ATP"/>
    <property type="match status" value="1"/>
</dbReference>
<dbReference type="PANTHER" id="PTHR24347">
    <property type="entry name" value="SERINE/THREONINE-PROTEIN KINASE"/>
    <property type="match status" value="1"/>
</dbReference>
<dbReference type="Pfam" id="PF00069">
    <property type="entry name" value="Pkinase"/>
    <property type="match status" value="1"/>
</dbReference>
<dbReference type="CDD" id="cd05117">
    <property type="entry name" value="STKc_CAMK"/>
    <property type="match status" value="1"/>
</dbReference>
<dbReference type="Gene3D" id="1.10.510.10">
    <property type="entry name" value="Transferase(Phosphotransferase) domain 1"/>
    <property type="match status" value="1"/>
</dbReference>
<keyword evidence="1 7" id="KW-0723">Serine/threonine-protein kinase</keyword>
<keyword evidence="3 6" id="KW-0547">Nucleotide-binding</keyword>
<dbReference type="SUPFAM" id="SSF56112">
    <property type="entry name" value="Protein kinase-like (PK-like)"/>
    <property type="match status" value="1"/>
</dbReference>
<evidence type="ECO:0000256" key="4">
    <source>
        <dbReference type="ARBA" id="ARBA00022777"/>
    </source>
</evidence>
<dbReference type="Gene3D" id="3.30.200.20">
    <property type="entry name" value="Phosphorylase Kinase, domain 1"/>
    <property type="match status" value="1"/>
</dbReference>
<gene>
    <name evidence="9" type="ORF">NAES01612_LOCUS20457</name>
    <name evidence="10" type="ORF">NAES01612_LOCUS20459</name>
</gene>
<dbReference type="GO" id="GO:0004674">
    <property type="term" value="F:protein serine/threonine kinase activity"/>
    <property type="evidence" value="ECO:0007669"/>
    <property type="project" value="UniProtKB-KW"/>
</dbReference>
<keyword evidence="2" id="KW-0808">Transferase</keyword>
<dbReference type="FunFam" id="1.10.510.10:FF:000026">
    <property type="entry name" value="Calcium/calmodulin-dependent protein kinase type 1"/>
    <property type="match status" value="1"/>
</dbReference>
<dbReference type="Gene3D" id="6.10.140.620">
    <property type="match status" value="1"/>
</dbReference>
<dbReference type="InterPro" id="IPR008271">
    <property type="entry name" value="Ser/Thr_kinase_AS"/>
</dbReference>
<keyword evidence="4" id="KW-0418">Kinase</keyword>
<dbReference type="AlphaFoldDB" id="A0A6U3C7P4"/>
<evidence type="ECO:0000313" key="10">
    <source>
        <dbReference type="EMBL" id="CAE2326895.1"/>
    </source>
</evidence>
<evidence type="ECO:0000256" key="2">
    <source>
        <dbReference type="ARBA" id="ARBA00022679"/>
    </source>
</evidence>
<dbReference type="EMBL" id="HBKR01031147">
    <property type="protein sequence ID" value="CAE2326891.1"/>
    <property type="molecule type" value="Transcribed_RNA"/>
</dbReference>
<dbReference type="SMART" id="SM00220">
    <property type="entry name" value="S_TKc"/>
    <property type="match status" value="1"/>
</dbReference>
<sequence>MASDPKVPISPYETKKNPIEEDYDIGDVLGSGTFSEVKLGTLKSTGEKFAVKIMEKEENNPRKKEIIDIEIEILKRVNHTHVVKLTDIYETKTHYYLVLQLITGGELFDRIVELVHYSEKDASEIVKKIVLGVQHLHTKSIVHRDLKPENLLLSSKEPDANVLITDFGLSAILPDGERLYRAVGTPGYLAPEVLETLDTGDGYKHEVDLWGVGVIMYILLCGFPPFYGDDDDEVYDKICDGFFEYPSPYWDDISDDAKDLIDHLLVLDPAKRFSSEDVLNHRWIANNTRTEVLQGTIAELKKFNARRKLRKGIFSVIAMQKLTKGFKIAGAANPPPKSRRQFSKAVVTSAEGIINQEEKKEE</sequence>
<dbReference type="EMBL" id="HBKR01031149">
    <property type="protein sequence ID" value="CAE2326895.1"/>
    <property type="molecule type" value="Transcribed_RNA"/>
</dbReference>